<evidence type="ECO:0000313" key="2">
    <source>
        <dbReference type="Proteomes" id="UP001201812"/>
    </source>
</evidence>
<gene>
    <name evidence="1" type="ORF">DdX_11734</name>
</gene>
<dbReference type="EMBL" id="JAKKPZ010000034">
    <property type="protein sequence ID" value="KAI1708657.1"/>
    <property type="molecule type" value="Genomic_DNA"/>
</dbReference>
<protein>
    <submittedName>
        <fullName evidence="1">Uncharacterized protein</fullName>
    </submittedName>
</protein>
<evidence type="ECO:0000313" key="1">
    <source>
        <dbReference type="EMBL" id="KAI1708657.1"/>
    </source>
</evidence>
<accession>A0AAD4R438</accession>
<name>A0AAD4R438_9BILA</name>
<dbReference type="AlphaFoldDB" id="A0AAD4R438"/>
<organism evidence="1 2">
    <name type="scientific">Ditylenchus destructor</name>
    <dbReference type="NCBI Taxonomy" id="166010"/>
    <lineage>
        <taxon>Eukaryota</taxon>
        <taxon>Metazoa</taxon>
        <taxon>Ecdysozoa</taxon>
        <taxon>Nematoda</taxon>
        <taxon>Chromadorea</taxon>
        <taxon>Rhabditida</taxon>
        <taxon>Tylenchina</taxon>
        <taxon>Tylenchomorpha</taxon>
        <taxon>Sphaerularioidea</taxon>
        <taxon>Anguinidae</taxon>
        <taxon>Anguininae</taxon>
        <taxon>Ditylenchus</taxon>
    </lineage>
</organism>
<dbReference type="Proteomes" id="UP001201812">
    <property type="component" value="Unassembled WGS sequence"/>
</dbReference>
<comment type="caution">
    <text evidence="1">The sequence shown here is derived from an EMBL/GenBank/DDBJ whole genome shotgun (WGS) entry which is preliminary data.</text>
</comment>
<proteinExistence type="predicted"/>
<reference evidence="1" key="1">
    <citation type="submission" date="2022-01" db="EMBL/GenBank/DDBJ databases">
        <title>Genome Sequence Resource for Two Populations of Ditylenchus destructor, the Migratory Endoparasitic Phytonematode.</title>
        <authorList>
            <person name="Zhang H."/>
            <person name="Lin R."/>
            <person name="Xie B."/>
        </authorList>
    </citation>
    <scope>NUCLEOTIDE SEQUENCE</scope>
    <source>
        <strain evidence="1">BazhouSP</strain>
    </source>
</reference>
<keyword evidence="2" id="KW-1185">Reference proteome</keyword>
<sequence>MGVDCLVSGLDWSLVARTQERPSRRERPEKKEHVCREIYTHSAALTQPWTVPLRPFSLGGMFSYFKQSCRWTEEQFCCGCAVVWTPNRQHSEHSRFRNCCLGRSDCRLTA</sequence>